<dbReference type="EMBL" id="JABAYA010000088">
    <property type="protein sequence ID" value="KAF7725884.1"/>
    <property type="molecule type" value="Genomic_DNA"/>
</dbReference>
<dbReference type="GO" id="GO:0008250">
    <property type="term" value="C:oligosaccharyltransferase complex"/>
    <property type="evidence" value="ECO:0007669"/>
    <property type="project" value="TreeGrafter"/>
</dbReference>
<comment type="function">
    <text evidence="8">Subunit of the oligosaccharyl transferase (OST) complex that catalyzes the initial transfer of a defined glycan (Glc(3)Man(9)GlcNAc(2) in eukaryotes) from the lipid carrier dolichol-pyrophosphate to an asparagine residue within an Asn-X-Ser/Thr consensus motif in nascent polypeptide chains, the first step in protein N-glycosylation. N-glycosylation occurs cotranslationally and the complex associates with the Sec61 complex at the channel-forming translocon complex that mediates protein translocation across the endoplasmic reticulum (ER).</text>
</comment>
<keyword evidence="12" id="KW-1185">Reference proteome</keyword>
<feature type="transmembrane region" description="Helical" evidence="8">
    <location>
        <begin position="33"/>
        <end position="51"/>
    </location>
</feature>
<organism evidence="11 12">
    <name type="scientific">Apophysomyces ossiformis</name>
    <dbReference type="NCBI Taxonomy" id="679940"/>
    <lineage>
        <taxon>Eukaryota</taxon>
        <taxon>Fungi</taxon>
        <taxon>Fungi incertae sedis</taxon>
        <taxon>Mucoromycota</taxon>
        <taxon>Mucoromycotina</taxon>
        <taxon>Mucoromycetes</taxon>
        <taxon>Mucorales</taxon>
        <taxon>Mucorineae</taxon>
        <taxon>Mucoraceae</taxon>
        <taxon>Apophysomyces</taxon>
    </lineage>
</organism>
<dbReference type="Pfam" id="PF03345">
    <property type="entry name" value="OST48_N"/>
    <property type="match status" value="1"/>
</dbReference>
<dbReference type="InterPro" id="IPR055457">
    <property type="entry name" value="OST48_N"/>
</dbReference>
<dbReference type="InterPro" id="IPR055459">
    <property type="entry name" value="OST48_MD"/>
</dbReference>
<evidence type="ECO:0000256" key="8">
    <source>
        <dbReference type="RuleBase" id="RU361142"/>
    </source>
</evidence>
<gene>
    <name evidence="11" type="ORF">EC973_009216</name>
</gene>
<evidence type="ECO:0000256" key="2">
    <source>
        <dbReference type="ARBA" id="ARBA00004922"/>
    </source>
</evidence>
<proteinExistence type="inferred from homology"/>
<keyword evidence="4 8" id="KW-0812">Transmembrane</keyword>
<feature type="domain" description="OST48 N-terminal" evidence="9">
    <location>
        <begin position="60"/>
        <end position="304"/>
    </location>
</feature>
<name>A0A8H7EQG9_9FUNG</name>
<comment type="subunit">
    <text evidence="8">Component of the oligosaccharyltransferase (OST) complex.</text>
</comment>
<keyword evidence="7 8" id="KW-0472">Membrane</keyword>
<feature type="transmembrane region" description="Helical" evidence="8">
    <location>
        <begin position="434"/>
        <end position="457"/>
    </location>
</feature>
<dbReference type="PANTHER" id="PTHR10830">
    <property type="entry name" value="DOLICHYL-DIPHOSPHOOLIGOSACCHARIDE--PROTEIN GLYCOSYLTRANSFERASE 48 KDA SUBUNIT"/>
    <property type="match status" value="1"/>
</dbReference>
<evidence type="ECO:0000256" key="5">
    <source>
        <dbReference type="ARBA" id="ARBA00022824"/>
    </source>
</evidence>
<evidence type="ECO:0000256" key="6">
    <source>
        <dbReference type="ARBA" id="ARBA00022989"/>
    </source>
</evidence>
<keyword evidence="6 8" id="KW-1133">Transmembrane helix</keyword>
<reference evidence="11" key="1">
    <citation type="submission" date="2020-01" db="EMBL/GenBank/DDBJ databases">
        <title>Genome Sequencing of Three Apophysomyces-Like Fungal Strains Confirms a Novel Fungal Genus in the Mucoromycota with divergent Burkholderia-like Endosymbiotic Bacteria.</title>
        <authorList>
            <person name="Stajich J.E."/>
            <person name="Macias A.M."/>
            <person name="Carter-House D."/>
            <person name="Lovett B."/>
            <person name="Kasson L.R."/>
            <person name="Berry K."/>
            <person name="Grigoriev I."/>
            <person name="Chang Y."/>
            <person name="Spatafora J."/>
            <person name="Kasson M.T."/>
        </authorList>
    </citation>
    <scope>NUCLEOTIDE SEQUENCE</scope>
    <source>
        <strain evidence="11">NRRL A-21654</strain>
    </source>
</reference>
<comment type="caution">
    <text evidence="11">The sequence shown here is derived from an EMBL/GenBank/DDBJ whole genome shotgun (WGS) entry which is preliminary data.</text>
</comment>
<keyword evidence="5 8" id="KW-0256">Endoplasmic reticulum</keyword>
<comment type="subcellular location">
    <subcellularLocation>
        <location evidence="8">Endoplasmic reticulum membrane</location>
        <topology evidence="8">Single-pass type I membrane protein</topology>
    </subcellularLocation>
    <subcellularLocation>
        <location evidence="1">Membrane</location>
        <topology evidence="1">Single-pass type I membrane protein</topology>
    </subcellularLocation>
</comment>
<comment type="caution">
    <text evidence="8">Lacks conserved residue(s) required for the propagation of feature annotation.</text>
</comment>
<evidence type="ECO:0000313" key="11">
    <source>
        <dbReference type="EMBL" id="KAF7725884.1"/>
    </source>
</evidence>
<evidence type="ECO:0000256" key="3">
    <source>
        <dbReference type="ARBA" id="ARBA00008743"/>
    </source>
</evidence>
<accession>A0A8H7EQG9</accession>
<evidence type="ECO:0000256" key="1">
    <source>
        <dbReference type="ARBA" id="ARBA00004479"/>
    </source>
</evidence>
<dbReference type="Pfam" id="PF23358">
    <property type="entry name" value="OST48_MD"/>
    <property type="match status" value="1"/>
</dbReference>
<dbReference type="AlphaFoldDB" id="A0A8H7EQG9"/>
<sequence>MSVLEISSVRNTQWQPKIGLVTRQTDHITMRSIIAWMTLVISSLLIVFSFAEAKSVSGNRVLVLLDDLADKGQYSHFWSSLEEREFLLEFRKGDDETIALEYFGEPRYDHIIHFAPRTNSLANHKTVSNVHLVKFVNKGGNLLVATGNDPSNAVRDLTTEFDIELDPRGTSVFDHQSLDNDHRIITASKVLTPSIVDHVKAPILYSGIGLTKGSLPFSNRVLTSEPTAFTASRYNQNQKQGDVVDLVCALQGRNSARATVVGSLDVFSDKYYEAPVERKLEDGSIDKSERSGNKDFIRDLTKWTFQEKSVLRVDGHHHSKQNEDEQRDAYRVKDDIVYELNISEYKDDTWVPFKANDIQLEIIMLDPYIRTTLNQSSLEGGRFKAEIRLPDVYGVFTYRVNYKRAGLTYLSIEDTLAIRPFRHNEYPRYLTAAYPYYASVASMILGFLTFSAVWLCTWGSREAEDAKPKAQ</sequence>
<feature type="domain" description="OST48 middle" evidence="10">
    <location>
        <begin position="318"/>
        <end position="456"/>
    </location>
</feature>
<evidence type="ECO:0000256" key="4">
    <source>
        <dbReference type="ARBA" id="ARBA00022692"/>
    </source>
</evidence>
<dbReference type="UniPathway" id="UPA00378"/>
<evidence type="ECO:0000259" key="10">
    <source>
        <dbReference type="Pfam" id="PF23358"/>
    </source>
</evidence>
<dbReference type="GO" id="GO:0018279">
    <property type="term" value="P:protein N-linked glycosylation via asparagine"/>
    <property type="evidence" value="ECO:0007669"/>
    <property type="project" value="UniProtKB-UniRule"/>
</dbReference>
<dbReference type="OrthoDB" id="29105at2759"/>
<evidence type="ECO:0000256" key="7">
    <source>
        <dbReference type="ARBA" id="ARBA00023136"/>
    </source>
</evidence>
<dbReference type="Proteomes" id="UP000605846">
    <property type="component" value="Unassembled WGS sequence"/>
</dbReference>
<dbReference type="PANTHER" id="PTHR10830:SF0">
    <property type="entry name" value="DOLICHYL-DIPHOSPHOOLIGOSACCHARIDE--PROTEIN GLYCOSYLTRANSFERASE 48 KDA SUBUNIT"/>
    <property type="match status" value="1"/>
</dbReference>
<dbReference type="InterPro" id="IPR005013">
    <property type="entry name" value="DDOST_48_kDa_subunit"/>
</dbReference>
<protein>
    <recommendedName>
        <fullName evidence="8">Dolichyl-diphosphooligosaccharide--protein glycosyltransferase subunit WBP1</fullName>
        <shortName evidence="8">Oligosaccharyl transferase subunit WBP1</shortName>
    </recommendedName>
</protein>
<comment type="similarity">
    <text evidence="3 8">Belongs to the DDOST 48 kDa subunit family.</text>
</comment>
<evidence type="ECO:0000259" key="9">
    <source>
        <dbReference type="Pfam" id="PF03345"/>
    </source>
</evidence>
<comment type="pathway">
    <text evidence="2 8">Protein modification; protein glycosylation.</text>
</comment>
<evidence type="ECO:0000313" key="12">
    <source>
        <dbReference type="Proteomes" id="UP000605846"/>
    </source>
</evidence>